<dbReference type="PANTHER" id="PTHR10270">
    <property type="entry name" value="SOX TRANSCRIPTION FACTOR"/>
    <property type="match status" value="1"/>
</dbReference>
<feature type="domain" description="HMG box" evidence="6">
    <location>
        <begin position="163"/>
        <end position="231"/>
    </location>
</feature>
<keyword evidence="2 4" id="KW-0238">DNA-binding</keyword>
<sequence>MDPMSGNFSTIGPVLVEAGLGEMVRVDSSAFDFQQHQVMDIAWSLIKIQHSQFSRVAVIDANTLRILNSQSTRTILDAFSTLINDNAIIVHDFLDYNRFFIGAVRDLTSNNACIVSVPGYDTPVLVPSDNQPILNQAPVQQPFGFTPSIEAAHAVDEVIKAKIPRPPNAYIIYRKEHQREVRRLQPGIDNNDVSRILGQKWREESESVKMHYRRISEEYKARFMHVFPFYQYRPRKPAEKRQRRRRAAALPQSLPPSR</sequence>
<organism evidence="7">
    <name type="scientific">Thielaviopsis cerberus</name>
    <dbReference type="NCBI Taxonomy" id="1580841"/>
    <lineage>
        <taxon>Eukaryota</taxon>
        <taxon>Fungi</taxon>
        <taxon>Dikarya</taxon>
        <taxon>Ascomycota</taxon>
        <taxon>Pezizomycotina</taxon>
        <taxon>Sordariomycetes</taxon>
        <taxon>Hypocreomycetidae</taxon>
        <taxon>Microascales</taxon>
        <taxon>Ceratocystidaceae</taxon>
        <taxon>Thielaviopsis</taxon>
    </lineage>
</organism>
<feature type="DNA-binding region" description="HMG box" evidence="4">
    <location>
        <begin position="163"/>
        <end position="231"/>
    </location>
</feature>
<name>A0A891XJC7_9PEZI</name>
<keyword evidence="3" id="KW-0804">Transcription</keyword>
<protein>
    <submittedName>
        <fullName evidence="7">Putative mating-type 1-2-1 protein</fullName>
    </submittedName>
</protein>
<dbReference type="InterPro" id="IPR050140">
    <property type="entry name" value="SRY-related_HMG-box_TF-like"/>
</dbReference>
<reference evidence="7" key="1">
    <citation type="journal article" date="2021" name="Fungal Biol.">
        <title>Unidirectional mating-type switching confers self-fertility to Thielaviopsis cerberus, the only homothallic species in the genus.</title>
        <authorList>
            <person name="Kramer D."/>
            <person name="Lane F.A."/>
            <person name="Steenkamp E.T."/>
            <person name="Wingfield B.D."/>
            <person name="Wilken P.M."/>
        </authorList>
    </citation>
    <scope>NUCLEOTIDE SEQUENCE</scope>
    <source>
        <strain evidence="7">CMW36653</strain>
    </source>
</reference>
<feature type="region of interest" description="Disordered" evidence="5">
    <location>
        <begin position="235"/>
        <end position="258"/>
    </location>
</feature>
<dbReference type="AlphaFoldDB" id="A0A891XJC7"/>
<dbReference type="CDD" id="cd01389">
    <property type="entry name" value="HMG-box_ROX1-like"/>
    <property type="match status" value="1"/>
</dbReference>
<dbReference type="GO" id="GO:0005634">
    <property type="term" value="C:nucleus"/>
    <property type="evidence" value="ECO:0007669"/>
    <property type="project" value="UniProtKB-UniRule"/>
</dbReference>
<evidence type="ECO:0000256" key="4">
    <source>
        <dbReference type="PROSITE-ProRule" id="PRU00267"/>
    </source>
</evidence>
<dbReference type="InterPro" id="IPR036910">
    <property type="entry name" value="HMG_box_dom_sf"/>
</dbReference>
<dbReference type="Pfam" id="PF00505">
    <property type="entry name" value="HMG_box"/>
    <property type="match status" value="1"/>
</dbReference>
<dbReference type="SMART" id="SM00398">
    <property type="entry name" value="HMG"/>
    <property type="match status" value="1"/>
</dbReference>
<evidence type="ECO:0000256" key="5">
    <source>
        <dbReference type="SAM" id="MobiDB-lite"/>
    </source>
</evidence>
<dbReference type="InterPro" id="IPR009071">
    <property type="entry name" value="HMG_box_dom"/>
</dbReference>
<dbReference type="EMBL" id="MW057848">
    <property type="protein sequence ID" value="QRN45794.1"/>
    <property type="molecule type" value="Genomic_DNA"/>
</dbReference>
<dbReference type="Gene3D" id="1.10.30.10">
    <property type="entry name" value="High mobility group box domain"/>
    <property type="match status" value="1"/>
</dbReference>
<evidence type="ECO:0000313" key="7">
    <source>
        <dbReference type="EMBL" id="QRN45794.1"/>
    </source>
</evidence>
<dbReference type="PROSITE" id="PS50118">
    <property type="entry name" value="HMG_BOX_2"/>
    <property type="match status" value="1"/>
</dbReference>
<accession>A0A891XJC7</accession>
<dbReference type="GO" id="GO:0030154">
    <property type="term" value="P:cell differentiation"/>
    <property type="evidence" value="ECO:0007669"/>
    <property type="project" value="TreeGrafter"/>
</dbReference>
<dbReference type="PANTHER" id="PTHR10270:SF161">
    <property type="entry name" value="SEX-DETERMINING REGION Y PROTEIN"/>
    <property type="match status" value="1"/>
</dbReference>
<evidence type="ECO:0000259" key="6">
    <source>
        <dbReference type="PROSITE" id="PS50118"/>
    </source>
</evidence>
<dbReference type="SUPFAM" id="SSF47095">
    <property type="entry name" value="HMG-box"/>
    <property type="match status" value="1"/>
</dbReference>
<dbReference type="GO" id="GO:0000978">
    <property type="term" value="F:RNA polymerase II cis-regulatory region sequence-specific DNA binding"/>
    <property type="evidence" value="ECO:0007669"/>
    <property type="project" value="TreeGrafter"/>
</dbReference>
<evidence type="ECO:0000256" key="2">
    <source>
        <dbReference type="ARBA" id="ARBA00023125"/>
    </source>
</evidence>
<keyword evidence="4" id="KW-0539">Nucleus</keyword>
<dbReference type="FunFam" id="1.10.30.10:FF:000041">
    <property type="entry name" value="HMG box family protein"/>
    <property type="match status" value="1"/>
</dbReference>
<gene>
    <name evidence="7" type="primary">MAT1-2-1</name>
</gene>
<keyword evidence="1" id="KW-0805">Transcription regulation</keyword>
<evidence type="ECO:0000256" key="3">
    <source>
        <dbReference type="ARBA" id="ARBA00023163"/>
    </source>
</evidence>
<proteinExistence type="predicted"/>
<dbReference type="GO" id="GO:0001228">
    <property type="term" value="F:DNA-binding transcription activator activity, RNA polymerase II-specific"/>
    <property type="evidence" value="ECO:0007669"/>
    <property type="project" value="TreeGrafter"/>
</dbReference>
<evidence type="ECO:0000256" key="1">
    <source>
        <dbReference type="ARBA" id="ARBA00023015"/>
    </source>
</evidence>